<dbReference type="GO" id="GO:0006886">
    <property type="term" value="P:intracellular protein transport"/>
    <property type="evidence" value="ECO:0007669"/>
    <property type="project" value="InterPro"/>
</dbReference>
<evidence type="ECO:0000256" key="3">
    <source>
        <dbReference type="ARBA" id="ARBA00022448"/>
    </source>
</evidence>
<evidence type="ECO:0000256" key="7">
    <source>
        <dbReference type="SAM" id="MobiDB-lite"/>
    </source>
</evidence>
<keyword evidence="3 6" id="KW-0813">Transport</keyword>
<evidence type="ECO:0000256" key="5">
    <source>
        <dbReference type="ARBA" id="ARBA00023136"/>
    </source>
</evidence>
<keyword evidence="10" id="KW-1185">Reference proteome</keyword>
<dbReference type="InterPro" id="IPR011989">
    <property type="entry name" value="ARM-like"/>
</dbReference>
<dbReference type="GO" id="GO:0016192">
    <property type="term" value="P:vesicle-mediated transport"/>
    <property type="evidence" value="ECO:0007669"/>
    <property type="project" value="InterPro"/>
</dbReference>
<dbReference type="InterPro" id="IPR026739">
    <property type="entry name" value="AP_beta"/>
</dbReference>
<name>A0A3G2S3F5_MALR7</name>
<evidence type="ECO:0000256" key="6">
    <source>
        <dbReference type="PIRNR" id="PIRNR002291"/>
    </source>
</evidence>
<evidence type="ECO:0000259" key="8">
    <source>
        <dbReference type="Pfam" id="PF01602"/>
    </source>
</evidence>
<dbReference type="InterPro" id="IPR016342">
    <property type="entry name" value="AP_complex_bsu_1_2_4"/>
</dbReference>
<reference evidence="9 10" key="1">
    <citation type="submission" date="2018-10" db="EMBL/GenBank/DDBJ databases">
        <title>Complete genome sequence of Malassezia restricta CBS 7877.</title>
        <authorList>
            <person name="Morand S.C."/>
            <person name="Bertignac M."/>
            <person name="Iltis A."/>
            <person name="Kolder I."/>
            <person name="Pirovano W."/>
            <person name="Jourdain R."/>
            <person name="Clavaud C."/>
        </authorList>
    </citation>
    <scope>NUCLEOTIDE SEQUENCE [LARGE SCALE GENOMIC DNA]</scope>
    <source>
        <strain evidence="9 10">CBS 7877</strain>
    </source>
</reference>
<dbReference type="GO" id="GO:0030276">
    <property type="term" value="F:clathrin binding"/>
    <property type="evidence" value="ECO:0007669"/>
    <property type="project" value="InterPro"/>
</dbReference>
<dbReference type="Pfam" id="PF01602">
    <property type="entry name" value="Adaptin_N"/>
    <property type="match status" value="1"/>
</dbReference>
<accession>A0A3G2S3F5</accession>
<evidence type="ECO:0000256" key="1">
    <source>
        <dbReference type="ARBA" id="ARBA00004308"/>
    </source>
</evidence>
<dbReference type="SUPFAM" id="SSF48371">
    <property type="entry name" value="ARM repeat"/>
    <property type="match status" value="1"/>
</dbReference>
<organism evidence="9 10">
    <name type="scientific">Malassezia restricta (strain ATCC 96810 / NBRC 103918 / CBS 7877)</name>
    <name type="common">Seborrheic dermatitis infection agent</name>
    <dbReference type="NCBI Taxonomy" id="425264"/>
    <lineage>
        <taxon>Eukaryota</taxon>
        <taxon>Fungi</taxon>
        <taxon>Dikarya</taxon>
        <taxon>Basidiomycota</taxon>
        <taxon>Ustilaginomycotina</taxon>
        <taxon>Malasseziomycetes</taxon>
        <taxon>Malasseziales</taxon>
        <taxon>Malasseziaceae</taxon>
        <taxon>Malassezia</taxon>
    </lineage>
</organism>
<gene>
    <name evidence="9" type="primary">Ap2b1</name>
    <name evidence="9" type="ORF">DNF11_1653</name>
</gene>
<comment type="function">
    <text evidence="6">Adaptins are components of the adaptor complexes which link clathrin to receptors in coated vesicles. Clathrin-associated protein complexes are believed to interact with the cytoplasmic tails of membrane proteins, leading to their selection and concentration.</text>
</comment>
<dbReference type="PIRSF" id="PIRSF002291">
    <property type="entry name" value="AP_complex_beta"/>
    <property type="match status" value="1"/>
</dbReference>
<feature type="region of interest" description="Disordered" evidence="7">
    <location>
        <begin position="591"/>
        <end position="610"/>
    </location>
</feature>
<keyword evidence="5 6" id="KW-0472">Membrane</keyword>
<dbReference type="AlphaFoldDB" id="A0A3G2S3F5"/>
<dbReference type="STRING" id="425264.A0A3G2S3F5"/>
<evidence type="ECO:0000256" key="4">
    <source>
        <dbReference type="ARBA" id="ARBA00022927"/>
    </source>
</evidence>
<dbReference type="GO" id="GO:0012505">
    <property type="term" value="C:endomembrane system"/>
    <property type="evidence" value="ECO:0007669"/>
    <property type="project" value="UniProtKB-SubCell"/>
</dbReference>
<sequence length="646" mass="72413">MADHGRQDRCFVYGSAEELGSDLVNAKSYSKKVAVLKRIIANATMGNDMSALCTSVAECMSLQDIHIKKMGYFFLSNYGMRKKEALTPYIDLFTQDAKSQDAITRASALRTMASLLTDDMVHGLLDPVRSALYDKKPYVRKTAAMCVARMYMYDAALMEKSGFIEKLFGMMYDTSTDVVVSAVAALYHMAESSHTMQLSVNFKQANHLVQVMHQCSEWGQTYIMETLLFFTPQTGQEAHMLADALSRHVQVHSPTLALTASKVAMFLMNYMSDMERMNALGRWIGYVLMPHMKAPPEILYTILTNVLLYLQRRPMVLRLELSPFLCTYSDPEYIKLVKLDILYQLATQSNATDVLDELQSCVTDINENIARKATHMIGRLALKWSLVADPCVAALKTIMQGRADYALQESVMVVKDILRKYPDRYGYIVTMLCDHIPSLYESPAKVSMIWILGHFCDRVEGSTDALHDYTLSFLDESSDVQLALLTATVKLFLRKPKSGGPIVQKILHQATDLVANPDVRDRGYFYMRLLTLDASMAMAVAFADASSEEALEQIQQHVLDQLILHGASLVPLLQQNPPVMIPKVRHRFMPDSPALEPSARPHASTHMHAEPSQYHTMHDTDDEAVYTDLAPPQPSNCASVAVGQLI</sequence>
<evidence type="ECO:0000313" key="10">
    <source>
        <dbReference type="Proteomes" id="UP000269793"/>
    </source>
</evidence>
<dbReference type="Gene3D" id="1.25.10.10">
    <property type="entry name" value="Leucine-rich Repeat Variant"/>
    <property type="match status" value="1"/>
</dbReference>
<dbReference type="OrthoDB" id="10254310at2759"/>
<dbReference type="PANTHER" id="PTHR11134">
    <property type="entry name" value="ADAPTOR COMPLEX SUBUNIT BETA FAMILY MEMBER"/>
    <property type="match status" value="1"/>
</dbReference>
<dbReference type="GO" id="GO:0030117">
    <property type="term" value="C:membrane coat"/>
    <property type="evidence" value="ECO:0007669"/>
    <property type="project" value="InterPro"/>
</dbReference>
<dbReference type="Proteomes" id="UP000269793">
    <property type="component" value="Chromosome III"/>
</dbReference>
<keyword evidence="4 6" id="KW-0653">Protein transport</keyword>
<proteinExistence type="inferred from homology"/>
<comment type="similarity">
    <text evidence="2 6">Belongs to the adaptor complexes large subunit family.</text>
</comment>
<dbReference type="VEuPathDB" id="FungiDB:DNF11_1653"/>
<evidence type="ECO:0000256" key="2">
    <source>
        <dbReference type="ARBA" id="ARBA00006613"/>
    </source>
</evidence>
<feature type="domain" description="Clathrin/coatomer adaptor adaptin-like N-terminal" evidence="8">
    <location>
        <begin position="26"/>
        <end position="532"/>
    </location>
</feature>
<evidence type="ECO:0000313" key="9">
    <source>
        <dbReference type="EMBL" id="AYO42603.1"/>
    </source>
</evidence>
<dbReference type="EMBL" id="CP033150">
    <property type="protein sequence ID" value="AYO42603.1"/>
    <property type="molecule type" value="Genomic_DNA"/>
</dbReference>
<dbReference type="InterPro" id="IPR002553">
    <property type="entry name" value="Clathrin/coatomer_adapt-like_N"/>
</dbReference>
<comment type="subcellular location">
    <subcellularLocation>
        <location evidence="1">Endomembrane system</location>
    </subcellularLocation>
</comment>
<dbReference type="InterPro" id="IPR016024">
    <property type="entry name" value="ARM-type_fold"/>
</dbReference>
<protein>
    <recommendedName>
        <fullName evidence="6">AP complex subunit beta</fullName>
    </recommendedName>
</protein>